<dbReference type="EMBL" id="LBYB01000002">
    <property type="protein sequence ID" value="KKR42479.1"/>
    <property type="molecule type" value="Genomic_DNA"/>
</dbReference>
<evidence type="ECO:0000313" key="1">
    <source>
        <dbReference type="EMBL" id="KKR42479.1"/>
    </source>
</evidence>
<sequence>MEAPDFLKRHYLRLFFDKIYVKDKKLWKVVENPVFSVLRKQEKLIIDGHWLADIDAIRTFWAAAQKRYLKKDENWVQKPWDKEVLDWLVTLITITA</sequence>
<proteinExistence type="predicted"/>
<gene>
    <name evidence="1" type="ORF">UT77_C0002G0132</name>
</gene>
<accession>A0A0G0QPW0</accession>
<dbReference type="AlphaFoldDB" id="A0A0G0QPW0"/>
<organism evidence="1 2">
    <name type="scientific">Candidatus Daviesbacteria bacterium GW2011_GWC2_40_12</name>
    <dbReference type="NCBI Taxonomy" id="1618431"/>
    <lineage>
        <taxon>Bacteria</taxon>
        <taxon>Candidatus Daviesiibacteriota</taxon>
    </lineage>
</organism>
<name>A0A0G0QPW0_9BACT</name>
<evidence type="ECO:0000313" key="2">
    <source>
        <dbReference type="Proteomes" id="UP000034881"/>
    </source>
</evidence>
<protein>
    <submittedName>
        <fullName evidence="1">Uncharacterized protein</fullName>
    </submittedName>
</protein>
<dbReference type="Proteomes" id="UP000034881">
    <property type="component" value="Unassembled WGS sequence"/>
</dbReference>
<reference evidence="1 2" key="1">
    <citation type="journal article" date="2015" name="Nature">
        <title>rRNA introns, odd ribosomes, and small enigmatic genomes across a large radiation of phyla.</title>
        <authorList>
            <person name="Brown C.T."/>
            <person name="Hug L.A."/>
            <person name="Thomas B.C."/>
            <person name="Sharon I."/>
            <person name="Castelle C.J."/>
            <person name="Singh A."/>
            <person name="Wilkins M.J."/>
            <person name="Williams K.H."/>
            <person name="Banfield J.F."/>
        </authorList>
    </citation>
    <scope>NUCLEOTIDE SEQUENCE [LARGE SCALE GENOMIC DNA]</scope>
</reference>
<comment type="caution">
    <text evidence="1">The sequence shown here is derived from an EMBL/GenBank/DDBJ whole genome shotgun (WGS) entry which is preliminary data.</text>
</comment>